<gene>
    <name evidence="1" type="ORF">HAX54_011434</name>
</gene>
<keyword evidence="2" id="KW-1185">Reference proteome</keyword>
<comment type="caution">
    <text evidence="1">The sequence shown here is derived from an EMBL/GenBank/DDBJ whole genome shotgun (WGS) entry which is preliminary data.</text>
</comment>
<evidence type="ECO:0000313" key="1">
    <source>
        <dbReference type="EMBL" id="MCD7451378.1"/>
    </source>
</evidence>
<reference evidence="1 2" key="1">
    <citation type="journal article" date="2021" name="BMC Genomics">
        <title>Datura genome reveals duplications of psychoactive alkaloid biosynthetic genes and high mutation rate following tissue culture.</title>
        <authorList>
            <person name="Rajewski A."/>
            <person name="Carter-House D."/>
            <person name="Stajich J."/>
            <person name="Litt A."/>
        </authorList>
    </citation>
    <scope>NUCLEOTIDE SEQUENCE [LARGE SCALE GENOMIC DNA]</scope>
    <source>
        <strain evidence="1">AR-01</strain>
    </source>
</reference>
<dbReference type="Proteomes" id="UP000823775">
    <property type="component" value="Unassembled WGS sequence"/>
</dbReference>
<accession>A0ABS8RXR6</accession>
<evidence type="ECO:0000313" key="2">
    <source>
        <dbReference type="Proteomes" id="UP000823775"/>
    </source>
</evidence>
<dbReference type="EMBL" id="JACEIK010000165">
    <property type="protein sequence ID" value="MCD7451378.1"/>
    <property type="molecule type" value="Genomic_DNA"/>
</dbReference>
<name>A0ABS8RXR6_DATST</name>
<proteinExistence type="predicted"/>
<organism evidence="1 2">
    <name type="scientific">Datura stramonium</name>
    <name type="common">Jimsonweed</name>
    <name type="synonym">Common thornapple</name>
    <dbReference type="NCBI Taxonomy" id="4076"/>
    <lineage>
        <taxon>Eukaryota</taxon>
        <taxon>Viridiplantae</taxon>
        <taxon>Streptophyta</taxon>
        <taxon>Embryophyta</taxon>
        <taxon>Tracheophyta</taxon>
        <taxon>Spermatophyta</taxon>
        <taxon>Magnoliopsida</taxon>
        <taxon>eudicotyledons</taxon>
        <taxon>Gunneridae</taxon>
        <taxon>Pentapetalae</taxon>
        <taxon>asterids</taxon>
        <taxon>lamiids</taxon>
        <taxon>Solanales</taxon>
        <taxon>Solanaceae</taxon>
        <taxon>Solanoideae</taxon>
        <taxon>Datureae</taxon>
        <taxon>Datura</taxon>
    </lineage>
</organism>
<protein>
    <submittedName>
        <fullName evidence="1">Uncharacterized protein</fullName>
    </submittedName>
</protein>
<sequence length="82" mass="8795">MGVGRGGDPRGQHKEVTGSYIPIEGILWMTMEAIMLHPDDIIVNDADTGETVTDGIVINEDTANLLSSGEGYNDDAMIPIHI</sequence>